<feature type="compositionally biased region" description="Low complexity" evidence="4">
    <location>
        <begin position="22"/>
        <end position="35"/>
    </location>
</feature>
<evidence type="ECO:0000256" key="5">
    <source>
        <dbReference type="SAM" id="Phobius"/>
    </source>
</evidence>
<evidence type="ECO:0008006" key="10">
    <source>
        <dbReference type="Google" id="ProtNLM"/>
    </source>
</evidence>
<feature type="compositionally biased region" description="Low complexity" evidence="4">
    <location>
        <begin position="1886"/>
        <end position="1902"/>
    </location>
</feature>
<evidence type="ECO:0000259" key="6">
    <source>
        <dbReference type="Pfam" id="PF12255"/>
    </source>
</evidence>
<proteinExistence type="predicted"/>
<dbReference type="OrthoDB" id="5426877at2759"/>
<feature type="transmembrane region" description="Helical" evidence="5">
    <location>
        <begin position="2623"/>
        <end position="2648"/>
    </location>
</feature>
<organism evidence="8 9">
    <name type="scientific">Gibberella nygamai</name>
    <name type="common">Bean root rot disease fungus</name>
    <name type="synonym">Fusarium nygamai</name>
    <dbReference type="NCBI Taxonomy" id="42673"/>
    <lineage>
        <taxon>Eukaryota</taxon>
        <taxon>Fungi</taxon>
        <taxon>Dikarya</taxon>
        <taxon>Ascomycota</taxon>
        <taxon>Pezizomycotina</taxon>
        <taxon>Sordariomycetes</taxon>
        <taxon>Hypocreomycetidae</taxon>
        <taxon>Hypocreales</taxon>
        <taxon>Nectriaceae</taxon>
        <taxon>Fusarium</taxon>
        <taxon>Fusarium fujikuroi species complex</taxon>
    </lineage>
</organism>
<evidence type="ECO:0000256" key="2">
    <source>
        <dbReference type="ARBA" id="ARBA00022525"/>
    </source>
</evidence>
<dbReference type="PANTHER" id="PTHR32305:SF15">
    <property type="entry name" value="PROTEIN RHSA-RELATED"/>
    <property type="match status" value="1"/>
</dbReference>
<dbReference type="PANTHER" id="PTHR32305">
    <property type="match status" value="1"/>
</dbReference>
<name>A0A2K0UTD2_GIBNY</name>
<dbReference type="Pfam" id="PF03534">
    <property type="entry name" value="SpvB"/>
    <property type="match status" value="1"/>
</dbReference>
<keyword evidence="5" id="KW-0472">Membrane</keyword>
<reference evidence="8 9" key="1">
    <citation type="submission" date="2017-06" db="EMBL/GenBank/DDBJ databases">
        <title>Genome of Fusarium nygamai isolate CS10214.</title>
        <authorList>
            <person name="Gardiner D.M."/>
            <person name="Obanor F."/>
            <person name="Kazan K."/>
        </authorList>
    </citation>
    <scope>NUCLEOTIDE SEQUENCE [LARGE SCALE GENOMIC DNA]</scope>
    <source>
        <strain evidence="8 9">CS10214</strain>
    </source>
</reference>
<feature type="compositionally biased region" description="Pro residues" evidence="4">
    <location>
        <begin position="2513"/>
        <end position="2535"/>
    </location>
</feature>
<sequence length="2706" mass="299359">MDSSAAAAATPVPPGSANNKQSPSSSAPAGALALPTISQPKPGGGVRGLDEKLSVNGTSGTATASVVFPASTSRAGFGPELSLSYDSGAGNGILGLGWHLAMPEIGRRTDKGLPLYDDAYESESDVFTLVGLEDLVPVLEPSVHTGGAWEPAVQEERCLPGTHRPFWVRQYRPRVEGSFSAIERWTDCATEESHWRTISGNNVVTLFGVDRASRVYDPQDPRKIFKWLVSHTFDDRGNAILFEYKPEDSENVPLDHVYERSVTPAVRSTQRYPKRIKYGNSLPYPLHSDLHAMEWMFEVVLDYGEHGLDSPSTQEITAWDARPDPFSDRRPGFEVRSYRRCRRLLMFHHFPDEPGIGNDYAVLSLDVTYHPMPLLGAVPSRNPAFLASCIASMVLRSYLRDGERKYQSRSLPPSDYEYTMADLAPKIGDLDMNSAAHFPGGIDGTNSVFLDLHGEGIPGVLSTYGASLYYSSNRGGGKFDPPRQLTFEPSLAANSALQWMDLTGSGRLDLVQTTGPVKGFSESDPSNPNTFSDFQLFKSFPNINMSDPNLRFVDLTGDGRADILIMDDQRMAWYPSLSKDGFGPARTVFAPLDEDEGPLVLFSTQSDTIHLSDMTGDGLIDLVRIRNGEVCYWPSLGYGKFGSKVSMGNAPFFDQPDLFRPDRVFLADIDGTGTTDVIYLNGCEAHYYLNQAGNSWSSVITVDFPLVNDLTQVQVVDLFGRGTSCLVWSSSSPASDQRRIRYIDLSPVKPYLLRSVKNNVGGETSLTYASSTKFYLEDKHAGRSWVTRLPFPVQVVECKESTERISGNRFSNRYAYHHGYYDGVEREFRGFGMVEQWDTESLALLQDPDNPLPGTNYDSVSDIPPIHTKTWIHTGAWQEDGRLQAHFQCEYWNDPSHDNTDGADPSSRIIFPDSVKQGSFQMPYHLSPSEARQATGSLKGLVLHSEIYALDDTESQSRPYSVSHSAYTIDMLQPQCPNRYAVFLTHLRESVTYDYERHVYTINGKKKTDPRVSHSMTLRIDRFGNVLEAATINYGRRHREANPLLTEDDAAKQSHTYVSYSENQYTNSIILPDTRRLPVIAQTRGYELHNMLSGSANASDCLLSIQDLRCAIALVSDGSRDLAYENFQGKSHQEGPHRRLLTDSFILYRQDSLEGPLKLGQLESLGIPYQTFTLAFHQTELDRVFVESGKLTADDLVHILEAEGGYRKMDNRWWVPSGVTFFAPATESSELSFAKSHFFVPRRSRTPFGAETVVEMDRYDLLVKQTTDVYGNRTTVGQRPDPAQGIQAVSGLDYRVLAPYMIQDANGNRAMSAFDIHGKIVGKATMGKPGENLGDNLDGFVRDLTEKEIRSYFANPKLATEGLLGNATSRFVYDYFAYYRSRDTPNPEPTAVSTINRETHVSDLPPGTSSRVFVKVAYSDGLGRVLQQKEEAEPGPVSSLPDLRRARRNNPSCQYAREDENFYQQRWITTGWTAYNNKGMAVRLYEPFFSTTHEYERDNKLGVSPITFFDPKGRAVGVLSPDHTWSKAIFDPWSGEAWDKNDTVLLNPEDDPDVGDYFHRLPHRDFLPTWYEQRTSKSAPPRERRAALKSAAHANTPGLSFADSLGRPILTVKQLKTPGSHDQSVTRIFSRRVLDIEGKEHEMRDSKERQVVINVFGQAGQLLYSKNMESGERWSLADINGLPIRRWDDRKQQFRMMYDLLRRVDAVFLTSGENTEIMMSRTVHGDRVPDPEKFNLRGRVVEQHDQSGISSSRDYDFKGNLITATRRAAREFRKDIDVSGEVELEPEIYTNHASYDALDRQLSMSLPNGARTRYGYNVLGGIEQVWSKLSEHASETVYLEHVEYDAKGKQVSATYGNGVQTTAKYDLLTFRLVNTRTATFKRRASRQGGHSSPRRSGPSRRSSSSERKRSVTYLDMFYTYDAMGNIVHCVNEQQDTLYFRGKAVSPDQDFTYDSLYRLVEAKGREHLGQKGGGAGWERNEVGGEAFQTRLDHPHNGQAMTRYTQRYQYDTENNLEFMRHESESWRSWTRQYDYREPSLIEPEKANNRLSETRIGNKFATYKYEGLSGNHGSMSSLPSIPELSWNPKDQLRKTSRQSGLVSWYVYDETGKRTRKITEQHDKDGGPPRKIKETFYIGSAYEIFRTYAGPTNSQAISLEIETVSVSSGGDRVAMAENRLQGSNPRVPSQLIRYQYANAQNSVTLELDDEANVVSYEEFTAYGTTSYEAVGDQTEIPKRYRYTGKEKDRETGLYHMGVRYYMAAVARWTSADPKGIADGFNIFAYAKANPIAFTDSSGTSGSIGDKGRKFQYGESRLYVNRLGSTSPPKQSLGEDVHQSHVMPISIWKWLTGGAYDRSVSAGEKLTYQGREIGDLGREWIILNPKLLEDKISKHMVPVVESLESGNIDNVDELLVSIKGAFKAAHAEYNAIVQANPDQGPPVVFDEDTFDIIGLYTKDRMTKAGIPQSGYKEMAAAKNGPPTPPPTPPSGSPPPPSTPPPDEEPPPSGGGSGGSAPPAAPETPPTTTPPPIPSSSPTPKPSFISRLGSGLRATGSRAIGGIRAAGGYASAFAGAAVESGARLMLPGYAEFAAAAEMRVFSYAAAAASKTPIATMVAEAATLAEATPLAAYVGLVAAPAVGGALAGGAVGDAVREQGGSDTEARTSGAVIGAATGAAIGAAIGFGFFGIAAPVGAAVGGVVGAIAGAWGAW</sequence>
<evidence type="ECO:0000313" key="8">
    <source>
        <dbReference type="EMBL" id="PNP61027.1"/>
    </source>
</evidence>
<keyword evidence="9" id="KW-1185">Reference proteome</keyword>
<dbReference type="EMBL" id="MTQA01000318">
    <property type="protein sequence ID" value="PNP61027.1"/>
    <property type="molecule type" value="Genomic_DNA"/>
</dbReference>
<feature type="region of interest" description="Disordered" evidence="4">
    <location>
        <begin position="1880"/>
        <end position="1908"/>
    </location>
</feature>
<dbReference type="Gene3D" id="2.180.10.10">
    <property type="entry name" value="RHS repeat-associated core"/>
    <property type="match status" value="1"/>
</dbReference>
<evidence type="ECO:0000256" key="4">
    <source>
        <dbReference type="SAM" id="MobiDB-lite"/>
    </source>
</evidence>
<dbReference type="Proteomes" id="UP000236664">
    <property type="component" value="Unassembled WGS sequence"/>
</dbReference>
<keyword evidence="3" id="KW-0843">Virulence</keyword>
<dbReference type="Pfam" id="PF12255">
    <property type="entry name" value="TcdB_toxin_midC"/>
    <property type="match status" value="1"/>
</dbReference>
<dbReference type="STRING" id="42673.A0A2K0UTD2"/>
<dbReference type="Pfam" id="PF12256">
    <property type="entry name" value="TcdB_toxin_midN"/>
    <property type="match status" value="1"/>
</dbReference>
<gene>
    <name evidence="8" type="ORF">FNYG_14241</name>
</gene>
<feature type="domain" description="Insecticide toxin TcdB middle/C-terminal" evidence="6">
    <location>
        <begin position="936"/>
        <end position="1069"/>
    </location>
</feature>
<comment type="subcellular location">
    <subcellularLocation>
        <location evidence="1">Secreted</location>
    </subcellularLocation>
</comment>
<accession>A0A2K0UTD2</accession>
<feature type="region of interest" description="Disordered" evidence="4">
    <location>
        <begin position="1"/>
        <end position="49"/>
    </location>
</feature>
<feature type="region of interest" description="Disordered" evidence="4">
    <location>
        <begin position="2469"/>
        <end position="2543"/>
    </location>
</feature>
<dbReference type="PRINTS" id="PR01341">
    <property type="entry name" value="SALSPVBPROT"/>
</dbReference>
<feature type="compositionally biased region" description="Pro residues" evidence="4">
    <location>
        <begin position="2476"/>
        <end position="2495"/>
    </location>
</feature>
<feature type="domain" description="Insecticide toxin TcdB middle/N-terminal" evidence="7">
    <location>
        <begin position="700"/>
        <end position="841"/>
    </location>
</feature>
<evidence type="ECO:0000256" key="1">
    <source>
        <dbReference type="ARBA" id="ARBA00004613"/>
    </source>
</evidence>
<dbReference type="GO" id="GO:0005576">
    <property type="term" value="C:extracellular region"/>
    <property type="evidence" value="ECO:0007669"/>
    <property type="project" value="UniProtKB-SubCell"/>
</dbReference>
<keyword evidence="5" id="KW-0812">Transmembrane</keyword>
<dbReference type="GO" id="GO:0005737">
    <property type="term" value="C:cytoplasm"/>
    <property type="evidence" value="ECO:0007669"/>
    <property type="project" value="InterPro"/>
</dbReference>
<dbReference type="InterPro" id="IPR028994">
    <property type="entry name" value="Integrin_alpha_N"/>
</dbReference>
<keyword evidence="5" id="KW-1133">Transmembrane helix</keyword>
<feature type="compositionally biased region" description="Low complexity" evidence="4">
    <location>
        <begin position="1"/>
        <end position="10"/>
    </location>
</feature>
<dbReference type="InterPro" id="IPR022044">
    <property type="entry name" value="TcdB_toxin_mid/C"/>
</dbReference>
<protein>
    <recommendedName>
        <fullName evidence="10">SpvB-domain-containing protein</fullName>
    </recommendedName>
</protein>
<dbReference type="NCBIfam" id="TIGR03696">
    <property type="entry name" value="Rhs_assc_core"/>
    <property type="match status" value="1"/>
</dbReference>
<evidence type="ECO:0000259" key="7">
    <source>
        <dbReference type="Pfam" id="PF12256"/>
    </source>
</evidence>
<evidence type="ECO:0000313" key="9">
    <source>
        <dbReference type="Proteomes" id="UP000236664"/>
    </source>
</evidence>
<dbReference type="InterPro" id="IPR003284">
    <property type="entry name" value="Sal_SpvB"/>
</dbReference>
<feature type="transmembrane region" description="Helical" evidence="5">
    <location>
        <begin position="2688"/>
        <end position="2705"/>
    </location>
</feature>
<dbReference type="SUPFAM" id="SSF69318">
    <property type="entry name" value="Integrin alpha N-terminal domain"/>
    <property type="match status" value="1"/>
</dbReference>
<dbReference type="InterPro" id="IPR050708">
    <property type="entry name" value="T6SS_VgrG/RHS"/>
</dbReference>
<keyword evidence="2" id="KW-0964">Secreted</keyword>
<dbReference type="InterPro" id="IPR022385">
    <property type="entry name" value="Rhs_assc_core"/>
</dbReference>
<dbReference type="InterPro" id="IPR022045">
    <property type="entry name" value="TcdB_toxin_mid/N"/>
</dbReference>
<evidence type="ECO:0000256" key="3">
    <source>
        <dbReference type="ARBA" id="ARBA00023026"/>
    </source>
</evidence>
<comment type="caution">
    <text evidence="8">The sequence shown here is derived from an EMBL/GenBank/DDBJ whole genome shotgun (WGS) entry which is preliminary data.</text>
</comment>
<feature type="region of interest" description="Disordered" evidence="4">
    <location>
        <begin position="1427"/>
        <end position="1448"/>
    </location>
</feature>
<feature type="transmembrane region" description="Helical" evidence="5">
    <location>
        <begin position="2660"/>
        <end position="2682"/>
    </location>
</feature>